<name>A0ABS7QQU7_9ACTN</name>
<keyword evidence="1" id="KW-0472">Membrane</keyword>
<dbReference type="RefSeq" id="WP_222975454.1">
    <property type="nucleotide sequence ID" value="NZ_JAINVZ010000004.1"/>
</dbReference>
<accession>A0ABS7QQU7</accession>
<evidence type="ECO:0000256" key="1">
    <source>
        <dbReference type="SAM" id="Phobius"/>
    </source>
</evidence>
<evidence type="ECO:0000256" key="2">
    <source>
        <dbReference type="SAM" id="SignalP"/>
    </source>
</evidence>
<dbReference type="EMBL" id="JAINVZ010000004">
    <property type="protein sequence ID" value="MBY8884745.1"/>
    <property type="molecule type" value="Genomic_DNA"/>
</dbReference>
<protein>
    <recommendedName>
        <fullName evidence="5">Integral membrane protein</fullName>
    </recommendedName>
</protein>
<dbReference type="Proteomes" id="UP001198565">
    <property type="component" value="Unassembled WGS sequence"/>
</dbReference>
<evidence type="ECO:0000313" key="3">
    <source>
        <dbReference type="EMBL" id="MBY8884745.1"/>
    </source>
</evidence>
<keyword evidence="4" id="KW-1185">Reference proteome</keyword>
<keyword evidence="1" id="KW-1133">Transmembrane helix</keyword>
<evidence type="ECO:0000313" key="4">
    <source>
        <dbReference type="Proteomes" id="UP001198565"/>
    </source>
</evidence>
<organism evidence="3 4">
    <name type="scientific">Streptantibioticus parmotrematis</name>
    <dbReference type="NCBI Taxonomy" id="2873249"/>
    <lineage>
        <taxon>Bacteria</taxon>
        <taxon>Bacillati</taxon>
        <taxon>Actinomycetota</taxon>
        <taxon>Actinomycetes</taxon>
        <taxon>Kitasatosporales</taxon>
        <taxon>Streptomycetaceae</taxon>
        <taxon>Streptantibioticus</taxon>
    </lineage>
</organism>
<gene>
    <name evidence="3" type="ORF">K7472_07785</name>
</gene>
<feature type="chain" id="PRO_5045681785" description="Integral membrane protein" evidence="2">
    <location>
        <begin position="27"/>
        <end position="174"/>
    </location>
</feature>
<sequence length="174" mass="16519">MQVRRISVAAAAATAAVLFSAPLASAVEGGVVSVTPSSARPGQTVTISATGCITASADAIARAYSDAFPTATLNASAGSGGSVTGTSTVFSGAKPGTYTVNVVCDIKNGSGGGKGTLTVLGKGNTMPHGGARTGLGGSITSGSAGETALGATLVAAAVVAAGAYGRRRRASGTR</sequence>
<comment type="caution">
    <text evidence="3">The sequence shown here is derived from an EMBL/GenBank/DDBJ whole genome shotgun (WGS) entry which is preliminary data.</text>
</comment>
<keyword evidence="1" id="KW-0812">Transmembrane</keyword>
<proteinExistence type="predicted"/>
<feature type="signal peptide" evidence="2">
    <location>
        <begin position="1"/>
        <end position="26"/>
    </location>
</feature>
<keyword evidence="2" id="KW-0732">Signal</keyword>
<evidence type="ECO:0008006" key="5">
    <source>
        <dbReference type="Google" id="ProtNLM"/>
    </source>
</evidence>
<reference evidence="3 4" key="1">
    <citation type="submission" date="2021-08" db="EMBL/GenBank/DDBJ databases">
        <title>Streptomyces sp. PTM05 isolated from lichen.</title>
        <authorList>
            <person name="Somphong A."/>
            <person name="Phongsopitanun W."/>
            <person name="Tanasupawat S."/>
        </authorList>
    </citation>
    <scope>NUCLEOTIDE SEQUENCE [LARGE SCALE GENOMIC DNA]</scope>
    <source>
        <strain evidence="3 4">Ptm05</strain>
    </source>
</reference>
<feature type="transmembrane region" description="Helical" evidence="1">
    <location>
        <begin position="148"/>
        <end position="165"/>
    </location>
</feature>